<keyword evidence="3" id="KW-0808">Transferase</keyword>
<accession>A0ABY7SHJ7</accession>
<dbReference type="Gene3D" id="3.90.550.10">
    <property type="entry name" value="Spore Coat Polysaccharide Biosynthesis Protein SpsA, Chain A"/>
    <property type="match status" value="1"/>
</dbReference>
<dbReference type="PANTHER" id="PTHR43179">
    <property type="entry name" value="RHAMNOSYLTRANSFERASE WBBL"/>
    <property type="match status" value="1"/>
</dbReference>
<dbReference type="SUPFAM" id="SSF53448">
    <property type="entry name" value="Nucleotide-diphospho-sugar transferases"/>
    <property type="match status" value="1"/>
</dbReference>
<dbReference type="EMBL" id="CP067136">
    <property type="protein sequence ID" value="WCR06281.1"/>
    <property type="molecule type" value="Genomic_DNA"/>
</dbReference>
<evidence type="ECO:0000256" key="3">
    <source>
        <dbReference type="ARBA" id="ARBA00022679"/>
    </source>
</evidence>
<dbReference type="RefSeq" id="WP_271883993.1">
    <property type="nucleotide sequence ID" value="NZ_CP067136.1"/>
</dbReference>
<evidence type="ECO:0000256" key="4">
    <source>
        <dbReference type="SAM" id="Phobius"/>
    </source>
</evidence>
<proteinExistence type="inferred from homology"/>
<keyword evidence="7" id="KW-1185">Reference proteome</keyword>
<gene>
    <name evidence="6" type="ORF">JHX87_12345</name>
</gene>
<keyword evidence="4" id="KW-0472">Membrane</keyword>
<evidence type="ECO:0000256" key="2">
    <source>
        <dbReference type="ARBA" id="ARBA00022676"/>
    </source>
</evidence>
<feature type="transmembrane region" description="Helical" evidence="4">
    <location>
        <begin position="271"/>
        <end position="290"/>
    </location>
</feature>
<keyword evidence="2" id="KW-0328">Glycosyltransferase</keyword>
<evidence type="ECO:0000313" key="7">
    <source>
        <dbReference type="Proteomes" id="UP001219349"/>
    </source>
</evidence>
<keyword evidence="4" id="KW-0812">Transmembrane</keyword>
<name>A0ABY7SHJ7_9RHOB</name>
<evidence type="ECO:0000256" key="1">
    <source>
        <dbReference type="ARBA" id="ARBA00006739"/>
    </source>
</evidence>
<dbReference type="PANTHER" id="PTHR43179:SF12">
    <property type="entry name" value="GALACTOFURANOSYLTRANSFERASE GLFT2"/>
    <property type="match status" value="1"/>
</dbReference>
<evidence type="ECO:0000313" key="6">
    <source>
        <dbReference type="EMBL" id="WCR06281.1"/>
    </source>
</evidence>
<keyword evidence="4" id="KW-1133">Transmembrane helix</keyword>
<comment type="similarity">
    <text evidence="1">Belongs to the glycosyltransferase 2 family.</text>
</comment>
<organism evidence="6 7">
    <name type="scientific">Paracoccus fistulariae</name>
    <dbReference type="NCBI Taxonomy" id="658446"/>
    <lineage>
        <taxon>Bacteria</taxon>
        <taxon>Pseudomonadati</taxon>
        <taxon>Pseudomonadota</taxon>
        <taxon>Alphaproteobacteria</taxon>
        <taxon>Rhodobacterales</taxon>
        <taxon>Paracoccaceae</taxon>
        <taxon>Paracoccus</taxon>
    </lineage>
</organism>
<dbReference type="Proteomes" id="UP001219349">
    <property type="component" value="Chromosome"/>
</dbReference>
<feature type="domain" description="Glycosyltransferase 2-like" evidence="5">
    <location>
        <begin position="25"/>
        <end position="160"/>
    </location>
</feature>
<dbReference type="InterPro" id="IPR029044">
    <property type="entry name" value="Nucleotide-diphossugar_trans"/>
</dbReference>
<dbReference type="InterPro" id="IPR001173">
    <property type="entry name" value="Glyco_trans_2-like"/>
</dbReference>
<protein>
    <submittedName>
        <fullName evidence="6">Glycosyltransferase</fullName>
    </submittedName>
</protein>
<sequence length="339" mass="38000">MQRTTPLDSATSPAGRDDDVTIAAVVVTHSRLAKLRDTVARLLAEPLDHILIFDNASQDGTAEWLASLDDPRLTIHESPENLGGAGGFSLAMDQVARQVDPDWIVVMDDDGRPAAGAIADFRAMDRNGWDAIGAAVFHPNGDVCEMNRPYRNPFWRRQEFLRTLGGKGRHGFHLQDPSYAADAPVVEVDMSSFVGLFLSRDVIARAGLPDPRLFIYGDDQLYTLTMRRKGLRIGFAPQVRFEHDTEAKQGSTGLVLSPIWKVYYMYRNALIAYRVAAGALFWPLVPLLVAKWHRKARDYGDQRQQFRRILNLALRDGLTGKLDRPHRQIEALADQTRNL</sequence>
<dbReference type="Pfam" id="PF00535">
    <property type="entry name" value="Glycos_transf_2"/>
    <property type="match status" value="1"/>
</dbReference>
<reference evidence="6 7" key="1">
    <citation type="submission" date="2021-01" db="EMBL/GenBank/DDBJ databases">
        <title>Biogeographic distribution of Paracoccus.</title>
        <authorList>
            <person name="Hollensteiner J."/>
            <person name="Leineberger J."/>
            <person name="Brinkhoff T."/>
            <person name="Daniel R."/>
        </authorList>
    </citation>
    <scope>NUCLEOTIDE SEQUENCE [LARGE SCALE GENOMIC DNA]</scope>
    <source>
        <strain evidence="6 7">KCTC 22803</strain>
    </source>
</reference>
<evidence type="ECO:0000259" key="5">
    <source>
        <dbReference type="Pfam" id="PF00535"/>
    </source>
</evidence>